<protein>
    <recommendedName>
        <fullName evidence="3">Adhesin domain-containing protein</fullName>
    </recommendedName>
</protein>
<organism evidence="1 2">
    <name type="scientific">Pendulispora albinea</name>
    <dbReference type="NCBI Taxonomy" id="2741071"/>
    <lineage>
        <taxon>Bacteria</taxon>
        <taxon>Pseudomonadati</taxon>
        <taxon>Myxococcota</taxon>
        <taxon>Myxococcia</taxon>
        <taxon>Myxococcales</taxon>
        <taxon>Sorangiineae</taxon>
        <taxon>Pendulisporaceae</taxon>
        <taxon>Pendulispora</taxon>
    </lineage>
</organism>
<sequence>MWRTGGARLAAPDFKRSVFLVVVTAATALGLAQVGCKKSVGELQTFDVVADAPGDPQHPAEVRIEMQKGELHMTPGGIHLVGGAAKTNVSDLAPAPATSGYRATVTQGKPGVDATKWGNELIADYRLTLGTTPMALTVTSREASVDLELGGLAIASLTARTEAGPIRVGCNSANPMAAELLDVETSAGSISLTDVGRFGASRVRAHAGAGVINVSLGSKVDREVALDLETQAGPVTLSLPAGISARADVTSDAGTLKLNGWNKDGEEYVLGSPGPKPRVRIHVKTGAGPITFETLP</sequence>
<evidence type="ECO:0000313" key="1">
    <source>
        <dbReference type="EMBL" id="WXB12361.1"/>
    </source>
</evidence>
<gene>
    <name evidence="1" type="ORF">LZC94_31490</name>
</gene>
<evidence type="ECO:0000313" key="2">
    <source>
        <dbReference type="Proteomes" id="UP001370348"/>
    </source>
</evidence>
<reference evidence="1 2" key="1">
    <citation type="submission" date="2021-12" db="EMBL/GenBank/DDBJ databases">
        <title>Discovery of the Pendulisporaceae a myxobacterial family with distinct sporulation behavior and unique specialized metabolism.</title>
        <authorList>
            <person name="Garcia R."/>
            <person name="Popoff A."/>
            <person name="Bader C.D."/>
            <person name="Loehr J."/>
            <person name="Walesch S."/>
            <person name="Walt C."/>
            <person name="Boldt J."/>
            <person name="Bunk B."/>
            <person name="Haeckl F.J.F.P.J."/>
            <person name="Gunesch A.P."/>
            <person name="Birkelbach J."/>
            <person name="Nuebel U."/>
            <person name="Pietschmann T."/>
            <person name="Bach T."/>
            <person name="Mueller R."/>
        </authorList>
    </citation>
    <scope>NUCLEOTIDE SEQUENCE [LARGE SCALE GENOMIC DNA]</scope>
    <source>
        <strain evidence="1 2">MSr11954</strain>
    </source>
</reference>
<keyword evidence="2" id="KW-1185">Reference proteome</keyword>
<accession>A0ABZ2LRG2</accession>
<proteinExistence type="predicted"/>
<evidence type="ECO:0008006" key="3">
    <source>
        <dbReference type="Google" id="ProtNLM"/>
    </source>
</evidence>
<dbReference type="EMBL" id="CP089984">
    <property type="protein sequence ID" value="WXB12361.1"/>
    <property type="molecule type" value="Genomic_DNA"/>
</dbReference>
<dbReference type="RefSeq" id="WP_394821982.1">
    <property type="nucleotide sequence ID" value="NZ_CP089984.1"/>
</dbReference>
<name>A0ABZ2LRG2_9BACT</name>
<dbReference type="Proteomes" id="UP001370348">
    <property type="component" value="Chromosome"/>
</dbReference>